<dbReference type="InterPro" id="IPR025110">
    <property type="entry name" value="AMP-bd_C"/>
</dbReference>
<dbReference type="EMBL" id="JACHJV010000001">
    <property type="protein sequence ID" value="MBB4921110.1"/>
    <property type="molecule type" value="Genomic_DNA"/>
</dbReference>
<dbReference type="SUPFAM" id="SSF47336">
    <property type="entry name" value="ACP-like"/>
    <property type="match status" value="5"/>
</dbReference>
<feature type="domain" description="Carrier" evidence="5">
    <location>
        <begin position="3128"/>
        <end position="3203"/>
    </location>
</feature>
<dbReference type="InterPro" id="IPR029058">
    <property type="entry name" value="AB_hydrolase_fold"/>
</dbReference>
<dbReference type="Gene3D" id="1.10.1200.10">
    <property type="entry name" value="ACP-like"/>
    <property type="match status" value="4"/>
</dbReference>
<proteinExistence type="inferred from homology"/>
<dbReference type="Gene3D" id="2.30.38.10">
    <property type="entry name" value="Luciferase, Domain 3"/>
    <property type="match status" value="4"/>
</dbReference>
<protein>
    <submittedName>
        <fullName evidence="6">Amino acid adenylation domain-containing protein</fullName>
    </submittedName>
</protein>
<dbReference type="Pfam" id="PF00501">
    <property type="entry name" value="AMP-binding"/>
    <property type="match status" value="5"/>
</dbReference>
<dbReference type="NCBIfam" id="NF004282">
    <property type="entry name" value="PRK05691.1"/>
    <property type="match status" value="6"/>
</dbReference>
<gene>
    <name evidence="6" type="ORF">FHR34_000103</name>
</gene>
<dbReference type="InterPro" id="IPR000873">
    <property type="entry name" value="AMP-dep_synth/lig_dom"/>
</dbReference>
<dbReference type="SUPFAM" id="SSF56801">
    <property type="entry name" value="Acetyl-CoA synthetase-like"/>
    <property type="match status" value="5"/>
</dbReference>
<dbReference type="NCBIfam" id="NF003417">
    <property type="entry name" value="PRK04813.1"/>
    <property type="match status" value="5"/>
</dbReference>
<dbReference type="FunFam" id="3.40.50.12780:FF:000012">
    <property type="entry name" value="Non-ribosomal peptide synthetase"/>
    <property type="match status" value="3"/>
</dbReference>
<comment type="cofactor">
    <cofactor evidence="1">
        <name>pantetheine 4'-phosphate</name>
        <dbReference type="ChEBI" id="CHEBI:47942"/>
    </cofactor>
</comment>
<dbReference type="Gene3D" id="3.40.50.1820">
    <property type="entry name" value="alpha/beta hydrolase"/>
    <property type="match status" value="1"/>
</dbReference>
<dbReference type="InterPro" id="IPR042099">
    <property type="entry name" value="ANL_N_sf"/>
</dbReference>
<dbReference type="Gene3D" id="3.30.300.30">
    <property type="match status" value="5"/>
</dbReference>
<evidence type="ECO:0000256" key="4">
    <source>
        <dbReference type="ARBA" id="ARBA00022553"/>
    </source>
</evidence>
<evidence type="ECO:0000313" key="7">
    <source>
        <dbReference type="Proteomes" id="UP000540506"/>
    </source>
</evidence>
<dbReference type="InterPro" id="IPR001242">
    <property type="entry name" value="Condensation_dom"/>
</dbReference>
<dbReference type="FunFam" id="3.30.300.30:FF:000010">
    <property type="entry name" value="Enterobactin synthetase component F"/>
    <property type="match status" value="5"/>
</dbReference>
<dbReference type="SUPFAM" id="SSF52777">
    <property type="entry name" value="CoA-dependent acyltransferases"/>
    <property type="match status" value="10"/>
</dbReference>
<dbReference type="GO" id="GO:0043041">
    <property type="term" value="P:amino acid activation for nonribosomal peptide biosynthetic process"/>
    <property type="evidence" value="ECO:0007669"/>
    <property type="project" value="TreeGrafter"/>
</dbReference>
<dbReference type="FunFam" id="3.30.559.10:FF:000012">
    <property type="entry name" value="Non-ribosomal peptide synthetase"/>
    <property type="match status" value="4"/>
</dbReference>
<dbReference type="PROSITE" id="PS50075">
    <property type="entry name" value="CARRIER"/>
    <property type="match status" value="5"/>
</dbReference>
<dbReference type="FunFam" id="1.10.1200.10:FF:000005">
    <property type="entry name" value="Nonribosomal peptide synthetase 1"/>
    <property type="match status" value="1"/>
</dbReference>
<keyword evidence="7" id="KW-1185">Reference proteome</keyword>
<dbReference type="Gene3D" id="3.30.559.30">
    <property type="entry name" value="Nonribosomal peptide synthetase, condensation domain"/>
    <property type="match status" value="5"/>
</dbReference>
<sequence length="5603" mass="590755">MFPLSFAQRRLWFIQQLEGPSATYNVPVAIRLSGEVDEKALGAALRDVIGRHEVLRTTFPTADGEPYQHILKLDELDWDLSVVEVAPSELAGACGEAARYAFDLSSEVPIRAWLFRAGADEQVLVVTVHHIASDGWSKGPLARDVSAAYAARCAGRAPEWEPLAVQYADYALWQRELLGADSDPESVISRQVAYWRDVLAGAPEELALPFDHARPAVASHRGHGVPLEIPAEVHARLLEVARAEGVTTFMVLQAALAVLLSRLGAGTDIPIGASVAGRTDVALDDMVGFFVNTLVMRTDLSGDPTFAQLLSRVREAGWAAFENQDVPFERLVEELAPTRSLARHPLFQVMLTVQNTAGAALDLSGIEAGATSAGVSADARAAKFDLELSVGESFDAEGRPAGLRGVVVAAADLFEAASVERMVQRLARVLATVADVPELRLSAVDVLDEAERRRVVTEWNDTAVPVSGALVPELFEAQVARTPGAVAVACDGIEVSYAELDERANRLARLLVGLGVGPESVVGLCLPRGVDAVVAMVACWKAGGAYLPVDPEYPVERIAFTLADADVACVLTAAVLRGRVAGFEGAVVVLDEAVTVAELAAFDGAVLPGRGLVAGHPAYVIYTSGSTGRPKGVAVTHGGLANYVVWAVGAYGMAAGGGAPLHTSLAFDLTVTSVLVPLVSGSAVVVSAAGGAEGLAEVVRAAGGFGLMKVVPGHLPLLSELLSDEEAAGSVRTVVVGGEALQGADVRAWLSRVPGSVVVNEYGPTETVVGCCVFEVSAGQEVGESVPVGRPIANTRLYVLDEFLSPVAPGVTGELYIAGAGLARGYVRRPAATAERFVASPFEPGARMYRSGDVARWNADGQLEYLGRADEQVKVRGFRIEPAEVASVLSGHPQLAQAAVIAREDSPGDVRLVAYVVPTEGADSGLQASLAAFAVERLPGHMVPSAVVVLDVLPLTVNGKLDRKALPAPEYTAGSGRGPATLQEEILCSVFAQILGLEKVGVDDDFFALGGHSLLATRLVSRIRVVLGVEVSLRSLFEAPTVAGLAARLAGADRARVALTAAERPERVPLSFAQRRLWFIGQLEGPSATYNVPVVLRLSGEVNQEALGAALRDVIGRHEVLRTTFPTADGEPYQHILKAAELDWELAVVRTTPAELPALTANAVEYAFDLSTELPIRAWLFEAGAQERTLVVTVHHIAGDGWSMAPLAEDVSTAYAARCEGRAPEWEPLAVQYADYALWQRELLGDEQDPESLISCQVAYWHEALTGAPEELELPVDRPRPAVASHRGHRVPVEIPAEVHARLVEVARAEGVTTFMVLQGALAVLLSRLGAGTDIPIGSAVAGRTDAALDELVGFFVNTLVIRTDLTGDPTFGEVLGRVREAGLSAFGHQDVPFERLVEELSPSRSLSRHPLFQVMLTLQNTGAAALELPGVQAGAAVAGASAGTRAAKFDLELSVGESFDAEGRPAGLRGVLVAAADLFDVASVERMVERWVRVLAAMADSTQLRLSAVDVLGEAERRRVLVEWNDTAVEVASVTVPELFEAQVARTPDAVAVACDGIEVSYAELDARANRLARYLVGQGVGPESMVAVCMERGVDLMVALFGVLKAGGAYLPVDPAYPAERISYLFEDAAPVVALVSAGTAEVVSQSTAAVVVLDSPVVVETLTALPSGGLGTEERLAPVTPGHPAYVIYTSGSTGRPKGVVVEHRSVAALLAWASREFSAEEFTRVLAATSLNFDVSVFELFGPLVSGGSIEIVRDLLALADQERGPWPVSLISAVPSAFAQVLGGSGLDARARTVVLAGEALTAQAVGSIRKALPGVRVANIYGPTEATVYSTAWYTDGEVDSTPPIGRPISNARVYVLDGSLRPAPVGVAGELYIAGAGLARGYLRRAGLTAERFVADPYGPAGSRLYRTGDLVRWSTDGQVEYLGRVDEQVKVRGFRIELGEVQAVVAAHPQVAQAAVVAREDVAGDKRLVAYVVPTDGDAGLGALVREFTAERLPGHMVPSAVVVLDALPLSVNGKLDRKALPAPEYAVGVGRGPSSVREEILCAAFAEVLGLASVGVDDDFFALGGHSLLVVRLVEVLRERGVSVSVRALFQTPTVAGLAVAAGAEQVVVPANAIPAEAREITPEMLPLVELSAAEVERIVAGVEGGAANVADVYPLAPLQEGLLFHHLMADGGEDAYVLPTVLEFDTRARLDAFVDALQQVVDRHDILRTAIVWEGLREPVQVVWRRAALPVETVELDPQGTDPVAELLAVAGLSMDLGRAPLIGLHTAAAPDGERWLALLRMHHMVQDHTAVEVLLGEVRAFLAGRGGELDEPLPFRDFVAQARAGVARSEHERYFTQLLGDVTEPTAPFGVVDARGDGAGVVRGVLGFAPELTGRVREVSRRLGSSPATLLHVAWARVLAAVSGRDDVVFGTVLFGRMNAGAGADRVAGPFMNMLPVRVRTDELGALAAVSAMRGQLAELLEHEHAPLAVAQQASGVPADTPLFTSMFNYRHTTGRGPGEDTDDNGGGLEGVRTVLVMDRTNYPLSVAVDDKGDWMGLAVDAVAPIDPVAVAGLVGTAVENLVAVLEAALEGGPDVGLSSVGVLGAAERRRVVTEWNDTAVEVSGVLVPGLFEAQVVRTPGAVAVVCDGVELSYGELDERANRLAHYLVGQGVGAESVVGLCLPRGVDMVVAVLAVWKAGAGYLPVDPEYPAERVSFMLADCGVAVLLSVEEVLDELPVGRLRSVALDDRMVVASVAGCPSSAPGVPVVADGLAYVIYTSGSTGRPKGVAVTHGGLANYVVWAVGAYGMAGGGGAPLHSSLAFDLTVTSVLVPLVSGSAVAVSEAGGAEGLAEVVRAAGGFGLMKVVPGHLPLLSELLSDEEAAGAARTVVVGGEALQGADVRAWLERAPGSVVVNEYGPTETVVGCCVFEVSVGQEVGESVPVGRPIANTRLYVLDGSLRPVPVGVAGELYIAGVQLARGYVRRAGVTAERFVANPFEPGARMYRSGDVARWGADGQLEFLGRADEQVKVRGFRIEPAEVASVVSGHPQVAQAAVVAREDSPGDVRLVAYVVPAGDGVDVAGLPGVVRQFAGQQLPEHMVPAAVVVLDALPLTGNGKLDRKALPAPEHTASGAGRGPATVQEEILCSVFAQVLGLESVGVEEDFFVLGGHSLLAVRLISRIRVVLGLEVSLRELFETPTVAELAARLAGADRARVALTAGERPERVPLSFAQRRLWFIGQLEGPSATYNAPIALRLSGDVDRAALGAALRDVIGRHEVLRTVFAVADGEPYQRILTMDELDWELSMVQVASADLAEASVAAAKYAFDLASEVPIRASLLSAGPDEQVLVVTVHHIASDGWSMAPLAQDVSTAYAARCEGRAPEWAPLPVQYADYALWQRELLGDEQDPESLINRQVAYWRETLAGAPEELGLPFDRPRPSVASHRGHRAELDVPAEVHAGLLEVARAEGVTTFMVLQAALAVLLSRLGAGTDIPIGSANAGRTDEALDDLVGCFVNTLVLRADLSGNPTFGEVLERVREAGLSGFAHQDVPFERLVEELAPSRSMARHPLFQVVLTKQNTIEAVLDLQGVRAGGVSAGERAAKFDLDVMVGEVFDAEGGPVGLRGSVTVAADLFDAGVAGRIAGGLARVLELLAGDPGLRLSAVDVLDAGERRQVLTGWNDTAVEVPSLMVHQLFEAQAARVPDAVAIVADGIGVSYGELDARANRLAHYLVGQGVGPESVVGLSLPRGVEMIAAILAVWKAGAGYLPIDPVQPAERIAFMMRDSRAALVLTTDETLEDLPSVGVRLVAVDGTLVAMQLAAAPVSAPRVSVVPDGLAYVIYTSGSTGRPKGVAVTYGSLANYVSSVPSRVGFGAAGGRYALLQAQATDLGNTVVFASLATGGELHVLDEEAVTDPAAVAGYLADRRIDYLKAVPSHLAALSAAGSGGAAGVLPGRSLVLGGEAASPALVGELLAAAGGCGVFNHYGPTEATIGVATTRLTEELVATGVVPIGSPIGNTALYVLDEFLSPVAPGVVGELYIAGAGLARGYVGRAGLTAERFVASPFVAGVRMYRTGDRARWTADGQVVFLGRADDQVKVRGFRIEPAEVASVLSGHPLVEQAVVVAREDSPGDVRLIAYVVPADEDLDEGGLSAGVRKFAGQRLPEHMVPAAVVVLEALPLTGNGKLDRKALPAPDFAAALAVGGRRAATLQEEILCLAFAEVLGLPSVGVEDDFFDLGGHSLLAVRLVSRIRVVLGVELSLGVLFEAPTVAGLAARLAEAGAARVALTAAERPERVPLSYGQRRLWIIHQVEGPSATYNIPVSVQLAGEVDAEALRAAFRDVLGRHEVLRTVFPVADGEPYQHVLTTDELAWELSVAEVAPAELAAAVAEARAHAFDLSAEVPIRAWLFKAGPQEQVLVVVVHHIATDGWSRAPLARDLSTAYAARCEGRAPQWAPLPVQYADYALWQRDTLGDSQDPDSLISRQVAYWREALAGIPEELELPTDRVRPAVAGHQGHRLPLEIPAQVHARLLEMARAEGVTMFMVLHGALAVLLSRLGAGTDIPIGSAIAGRTDEALDELVGYFVNTFVLRTDLSDDPTFREVLARVREAGLGAFAHPDVPFERLVEELSPARSLARHPLFQVMLLLENTAEAVLDLPGLRAGGTPSGASVVKFDLDVSMHEVLDAKGEPAGLRGAVVGAVDLFDRESVERIAERLTRVLAALAADPGVRLSAVDVLADGERQRMLTEWNATEAQVPDTTVVELFEAQVARTPDTVALVFEDVELTYAELDARANRLARYLVGRGVGPESVVAVVFERTVDLVVALLGVIKAGAAYLPIDPNYPADRIAYVIADSGAVCLVTGEGMRARLTEFEVEIEDQSGVPVVLLDSPEVVGELAGLAGGTLTDGERTGALRPEHPMWVIYTSGSTGRPKGVLVEHRAIVNFLVAMQDRFALSADDRLLAVSTHGCDMAGFEFYLPLVNGARMVLASQDQVFDPWAMRTLIRSTGATIVHATPSLWRGLVADAEDPMDWTKVRAMIGAEALPSDLARTLLARTPTLTNLYGPTETTVWSTAKELQADAVDVSSIGTPVGNTQVYVLDDGLCPVPAGVAGELYIAGQGMARGYLGRPALTAGRFVACPFGTGGERMYRTGDVVRWSASGDLQYLGRADDQVKVRGFRVELGEIEAVLASHATVAQAVVLVREDTPGDQRLVAYVVPTRQAAALEAEALGQAVRALAQDRLPGYMVPSAVVAIEKLPLMPNGKLDRKALPAPERSAAEVASAREVTAFEGSLCDAFAEVLGRETVGVEEDFFALGGHSLLAVRLVERLRERGVTIAVRDLFAAPTVTELMKRMSLSSVQDSLEVLLPIRAQGDKPPFFLIHPAGGLSWCYMPLARYVANDIPLYGLQARGLDGTSELAGSVREMAADYIEQIRSVQQSGPYHLLGWSFGAAVAHEMAVQLRAAGEEIGALVVLDQYPADRQAQAEAADGAEQREVDPQVRLSRVVEFVRQEAGQALGATTDEEFESLARIYLNHGEIGRTHEYGRFDGDVLVVVAQQDRPEGAATVEAWRPYAAGDISEFGLPCTHYELSKPEILAQVWSAVSQRLGIEG</sequence>
<reference evidence="6 7" key="1">
    <citation type="submission" date="2020-08" db="EMBL/GenBank/DDBJ databases">
        <title>Sequencing the genomes of 1000 actinobacteria strains.</title>
        <authorList>
            <person name="Klenk H.-P."/>
        </authorList>
    </citation>
    <scope>NUCLEOTIDE SEQUENCE [LARGE SCALE GENOMIC DNA]</scope>
    <source>
        <strain evidence="6 7">DSM 41654</strain>
    </source>
</reference>
<dbReference type="Proteomes" id="UP000540506">
    <property type="component" value="Unassembled WGS sequence"/>
</dbReference>
<dbReference type="InterPro" id="IPR036736">
    <property type="entry name" value="ACP-like_sf"/>
</dbReference>
<dbReference type="GO" id="GO:0031177">
    <property type="term" value="F:phosphopantetheine binding"/>
    <property type="evidence" value="ECO:0007669"/>
    <property type="project" value="InterPro"/>
</dbReference>
<dbReference type="Pfam" id="PF00975">
    <property type="entry name" value="Thioesterase"/>
    <property type="match status" value="1"/>
</dbReference>
<organism evidence="6 7">
    <name type="scientific">Kitasatospora kifunensis</name>
    <name type="common">Streptomyces kifunensis</name>
    <dbReference type="NCBI Taxonomy" id="58351"/>
    <lineage>
        <taxon>Bacteria</taxon>
        <taxon>Bacillati</taxon>
        <taxon>Actinomycetota</taxon>
        <taxon>Actinomycetes</taxon>
        <taxon>Kitasatosporales</taxon>
        <taxon>Streptomycetaceae</taxon>
        <taxon>Kitasatospora</taxon>
    </lineage>
</organism>
<dbReference type="SUPFAM" id="SSF53474">
    <property type="entry name" value="alpha/beta-Hydrolases"/>
    <property type="match status" value="1"/>
</dbReference>
<dbReference type="Pfam" id="PF00668">
    <property type="entry name" value="Condensation"/>
    <property type="match status" value="5"/>
</dbReference>
<dbReference type="PANTHER" id="PTHR45527:SF1">
    <property type="entry name" value="FATTY ACID SYNTHASE"/>
    <property type="match status" value="1"/>
</dbReference>
<dbReference type="InterPro" id="IPR020845">
    <property type="entry name" value="AMP-binding_CS"/>
</dbReference>
<evidence type="ECO:0000313" key="6">
    <source>
        <dbReference type="EMBL" id="MBB4921110.1"/>
    </source>
</evidence>
<dbReference type="InterPro" id="IPR010071">
    <property type="entry name" value="AA_adenyl_dom"/>
</dbReference>
<feature type="domain" description="Carrier" evidence="5">
    <location>
        <begin position="2041"/>
        <end position="2115"/>
    </location>
</feature>
<dbReference type="GO" id="GO:0017000">
    <property type="term" value="P:antibiotic biosynthetic process"/>
    <property type="evidence" value="ECO:0007669"/>
    <property type="project" value="UniProtKB-ARBA"/>
</dbReference>
<dbReference type="RefSeq" id="WP_184933495.1">
    <property type="nucleotide sequence ID" value="NZ_JACHJV010000001.1"/>
</dbReference>
<dbReference type="CDD" id="cd19540">
    <property type="entry name" value="LCL_NRPS-like"/>
    <property type="match status" value="4"/>
</dbReference>
<dbReference type="Gene3D" id="3.40.50.12780">
    <property type="entry name" value="N-terminal domain of ligase-like"/>
    <property type="match status" value="1"/>
</dbReference>
<dbReference type="CDD" id="cd05930">
    <property type="entry name" value="A_NRPS"/>
    <property type="match status" value="5"/>
</dbReference>
<dbReference type="FunFam" id="3.40.50.980:FF:000001">
    <property type="entry name" value="Non-ribosomal peptide synthetase"/>
    <property type="match status" value="5"/>
</dbReference>
<dbReference type="Pfam" id="PF13193">
    <property type="entry name" value="AMP-binding_C"/>
    <property type="match status" value="5"/>
</dbReference>
<dbReference type="InterPro" id="IPR001031">
    <property type="entry name" value="Thioesterase"/>
</dbReference>
<feature type="domain" description="Carrier" evidence="5">
    <location>
        <begin position="978"/>
        <end position="1053"/>
    </location>
</feature>
<dbReference type="Gene3D" id="3.40.50.980">
    <property type="match status" value="8"/>
</dbReference>
<dbReference type="PANTHER" id="PTHR45527">
    <property type="entry name" value="NONRIBOSOMAL PEPTIDE SYNTHETASE"/>
    <property type="match status" value="1"/>
</dbReference>
<keyword evidence="4" id="KW-0597">Phosphoprotein</keyword>
<evidence type="ECO:0000256" key="2">
    <source>
        <dbReference type="ARBA" id="ARBA00006432"/>
    </source>
</evidence>
<dbReference type="PROSITE" id="PS00012">
    <property type="entry name" value="PHOSPHOPANTETHEINE"/>
    <property type="match status" value="3"/>
</dbReference>
<dbReference type="InterPro" id="IPR045851">
    <property type="entry name" value="AMP-bd_C_sf"/>
</dbReference>
<feature type="domain" description="Carrier" evidence="5">
    <location>
        <begin position="4198"/>
        <end position="4273"/>
    </location>
</feature>
<comment type="similarity">
    <text evidence="2">Belongs to the ATP-dependent AMP-binding enzyme family.</text>
</comment>
<dbReference type="FunFam" id="1.10.1200.10:FF:000016">
    <property type="entry name" value="Non-ribosomal peptide synthase"/>
    <property type="match status" value="4"/>
</dbReference>
<evidence type="ECO:0000259" key="5">
    <source>
        <dbReference type="PROSITE" id="PS50075"/>
    </source>
</evidence>
<dbReference type="GO" id="GO:0005829">
    <property type="term" value="C:cytosol"/>
    <property type="evidence" value="ECO:0007669"/>
    <property type="project" value="TreeGrafter"/>
</dbReference>
<dbReference type="Pfam" id="PF00550">
    <property type="entry name" value="PP-binding"/>
    <property type="match status" value="5"/>
</dbReference>
<dbReference type="GO" id="GO:0003824">
    <property type="term" value="F:catalytic activity"/>
    <property type="evidence" value="ECO:0007669"/>
    <property type="project" value="InterPro"/>
</dbReference>
<dbReference type="GO" id="GO:0044550">
    <property type="term" value="P:secondary metabolite biosynthetic process"/>
    <property type="evidence" value="ECO:0007669"/>
    <property type="project" value="UniProtKB-ARBA"/>
</dbReference>
<comment type="caution">
    <text evidence="6">The sequence shown here is derived from an EMBL/GenBank/DDBJ whole genome shotgun (WGS) entry which is preliminary data.</text>
</comment>
<dbReference type="FunFam" id="2.30.38.10:FF:000001">
    <property type="entry name" value="Non-ribosomal peptide synthetase PvdI"/>
    <property type="match status" value="5"/>
</dbReference>
<name>A0A7W7QWN9_KITKI</name>
<dbReference type="CDD" id="cd19544">
    <property type="entry name" value="E-C_NRPS"/>
    <property type="match status" value="1"/>
</dbReference>
<dbReference type="InterPro" id="IPR006162">
    <property type="entry name" value="Ppantetheine_attach_site"/>
</dbReference>
<dbReference type="SMART" id="SM00823">
    <property type="entry name" value="PKS_PP"/>
    <property type="match status" value="5"/>
</dbReference>
<evidence type="ECO:0000256" key="1">
    <source>
        <dbReference type="ARBA" id="ARBA00001957"/>
    </source>
</evidence>
<keyword evidence="3" id="KW-0596">Phosphopantetheine</keyword>
<dbReference type="NCBIfam" id="TIGR01733">
    <property type="entry name" value="AA-adenyl-dom"/>
    <property type="match status" value="5"/>
</dbReference>
<dbReference type="InterPro" id="IPR020806">
    <property type="entry name" value="PKS_PP-bd"/>
</dbReference>
<dbReference type="GO" id="GO:0072330">
    <property type="term" value="P:monocarboxylic acid biosynthetic process"/>
    <property type="evidence" value="ECO:0007669"/>
    <property type="project" value="UniProtKB-ARBA"/>
</dbReference>
<dbReference type="InterPro" id="IPR023213">
    <property type="entry name" value="CAT-like_dom_sf"/>
</dbReference>
<dbReference type="GO" id="GO:0008610">
    <property type="term" value="P:lipid biosynthetic process"/>
    <property type="evidence" value="ECO:0007669"/>
    <property type="project" value="UniProtKB-ARBA"/>
</dbReference>
<feature type="domain" description="Carrier" evidence="5">
    <location>
        <begin position="5276"/>
        <end position="5350"/>
    </location>
</feature>
<dbReference type="InterPro" id="IPR009081">
    <property type="entry name" value="PP-bd_ACP"/>
</dbReference>
<dbReference type="Gene3D" id="3.30.559.10">
    <property type="entry name" value="Chloramphenicol acetyltransferase-like domain"/>
    <property type="match status" value="5"/>
</dbReference>
<dbReference type="PROSITE" id="PS00455">
    <property type="entry name" value="AMP_BINDING"/>
    <property type="match status" value="5"/>
</dbReference>
<evidence type="ECO:0000256" key="3">
    <source>
        <dbReference type="ARBA" id="ARBA00022450"/>
    </source>
</evidence>
<accession>A0A7W7QWN9</accession>